<accession>A0A137P1R0</accession>
<feature type="compositionally biased region" description="Polar residues" evidence="1">
    <location>
        <begin position="485"/>
        <end position="496"/>
    </location>
</feature>
<feature type="region of interest" description="Disordered" evidence="1">
    <location>
        <begin position="334"/>
        <end position="356"/>
    </location>
</feature>
<feature type="compositionally biased region" description="Polar residues" evidence="1">
    <location>
        <begin position="53"/>
        <end position="78"/>
    </location>
</feature>
<protein>
    <submittedName>
        <fullName evidence="2">Uncharacterized protein</fullName>
    </submittedName>
</protein>
<feature type="compositionally biased region" description="Basic and acidic residues" evidence="1">
    <location>
        <begin position="552"/>
        <end position="561"/>
    </location>
</feature>
<proteinExistence type="predicted"/>
<dbReference type="AlphaFoldDB" id="A0A137P1R0"/>
<feature type="compositionally biased region" description="Polar residues" evidence="1">
    <location>
        <begin position="747"/>
        <end position="767"/>
    </location>
</feature>
<keyword evidence="3" id="KW-1185">Reference proteome</keyword>
<feature type="compositionally biased region" description="Polar residues" evidence="1">
    <location>
        <begin position="230"/>
        <end position="256"/>
    </location>
</feature>
<feature type="compositionally biased region" description="Basic and acidic residues" evidence="1">
    <location>
        <begin position="497"/>
        <end position="516"/>
    </location>
</feature>
<dbReference type="Proteomes" id="UP000070444">
    <property type="component" value="Unassembled WGS sequence"/>
</dbReference>
<feature type="compositionally biased region" description="Polar residues" evidence="1">
    <location>
        <begin position="542"/>
        <end position="551"/>
    </location>
</feature>
<feature type="region of interest" description="Disordered" evidence="1">
    <location>
        <begin position="706"/>
        <end position="863"/>
    </location>
</feature>
<feature type="region of interest" description="Disordered" evidence="1">
    <location>
        <begin position="1"/>
        <end position="78"/>
    </location>
</feature>
<sequence length="1071" mass="118775">MDPSKQTPHSTPVIGSRLKALSREFEGPDNRHSSKKIPKKSFTNPRLIPEGTPVNSLFQNLMPQRNSPISSNNLTSRTPKIADSSFQYSDEIIREAVSIFKNSVGGPIDPYFVEKMAKKPSEITQLLTVANPNESSQISHPLGHKRYTTNFPQKSIPLYNHYGHNILYHSSWQTTFNPNEGNPVDHIGRTLYFEDADKKVHKIPPEIPPYHPMQRANFRNDRVNHVGLGNKSNGIQGQLNDLPPQATQNPSNNGLSERNIKDEPVAQTEKVEQHIHTDTANKIVESNKKSTPDVSKKAEKLDTKPESKLEASADAQVRAPETNLPQSNINTTVAIKKEEPEQEPEPKRMPTPEPLQPYYSLINRDILKLKKSGSEALIKLYLEIQKTSQDDGKLGDDLGLFALQSSLNSLNSKLPHKSLDLLTANGGKMVEAARDSFIQNVKSQGNDILFDKVNGVGKWKIHPTNLRKSPVSKPAPVKIEEKSQKITNNDDTVNEASQKKQSPDSSNDEVKTERGAKQVQQPLKQSSLKSKPNKISPIIKLTSNAAPSNIKQEAKPEVKTEKQLDNISLLAQNTILKPIPNVKSSVSKNDSNVFEAPSKSEDAQKSIISKKNILPSEKTKSVNPSKVKSVPMPPSDTSAGSLGVKKSSKIILKPNSTAAQSAPMKRIMVTITLPSQKQIDFQNRCFNKLQKAQKLKTVGTKPLNSKEKRVLAQSNHDDYLSTSPEYKESRSKNVQKRAREDDHISPNIDQDISKQSTNRGASKTLAKSQRRDSKQHLSPITVSQSHKEDNARPPVVKTSRASPPPQLHSSSMAPKIDSSSSKSARDVEEKLSSSQSKLPAQRQQYSSSQGLLNGVIPTATPRDMTDSLKSKISKYSEVAKAWKNKAQKVVNDPATTEFEKKQALATYVECSLMFIHNSDINDYTQEYDPSRQWMSIATMLEQAAKYLKFYDGGCLYGLVNILCAMSYSSIAFYYNKKVDPTNPAAQNEGLLKNVASYYTKSGMSLSAGIAALNIETLTKELPGTMAKCKGGKIEFPSELVYFKWASVIQFAQSVVDEYISNNKMQSIRSGQ</sequence>
<feature type="compositionally biased region" description="Polar residues" evidence="1">
    <location>
        <begin position="1"/>
        <end position="10"/>
    </location>
</feature>
<feature type="compositionally biased region" description="Basic and acidic residues" evidence="1">
    <location>
        <begin position="258"/>
        <end position="311"/>
    </location>
</feature>
<feature type="region of interest" description="Disordered" evidence="1">
    <location>
        <begin position="615"/>
        <end position="643"/>
    </location>
</feature>
<feature type="region of interest" description="Disordered" evidence="1">
    <location>
        <begin position="461"/>
        <end position="561"/>
    </location>
</feature>
<organism evidence="2 3">
    <name type="scientific">Conidiobolus coronatus (strain ATCC 28846 / CBS 209.66 / NRRL 28638)</name>
    <name type="common">Delacroixia coronata</name>
    <dbReference type="NCBI Taxonomy" id="796925"/>
    <lineage>
        <taxon>Eukaryota</taxon>
        <taxon>Fungi</taxon>
        <taxon>Fungi incertae sedis</taxon>
        <taxon>Zoopagomycota</taxon>
        <taxon>Entomophthoromycotina</taxon>
        <taxon>Entomophthoromycetes</taxon>
        <taxon>Entomophthorales</taxon>
        <taxon>Ancylistaceae</taxon>
        <taxon>Conidiobolus</taxon>
    </lineage>
</organism>
<dbReference type="EMBL" id="KQ964552">
    <property type="protein sequence ID" value="KXN69000.1"/>
    <property type="molecule type" value="Genomic_DNA"/>
</dbReference>
<reference evidence="2 3" key="1">
    <citation type="journal article" date="2015" name="Genome Biol. Evol.">
        <title>Phylogenomic analyses indicate that early fungi evolved digesting cell walls of algal ancestors of land plants.</title>
        <authorList>
            <person name="Chang Y."/>
            <person name="Wang S."/>
            <person name="Sekimoto S."/>
            <person name="Aerts A.L."/>
            <person name="Choi C."/>
            <person name="Clum A."/>
            <person name="LaButti K.M."/>
            <person name="Lindquist E.A."/>
            <person name="Yee Ngan C."/>
            <person name="Ohm R.A."/>
            <person name="Salamov A.A."/>
            <person name="Grigoriev I.V."/>
            <person name="Spatafora J.W."/>
            <person name="Berbee M.L."/>
        </authorList>
    </citation>
    <scope>NUCLEOTIDE SEQUENCE [LARGE SCALE GENOMIC DNA]</scope>
    <source>
        <strain evidence="2 3">NRRL 28638</strain>
    </source>
</reference>
<gene>
    <name evidence="2" type="ORF">CONCODRAFT_79542</name>
</gene>
<evidence type="ECO:0000313" key="2">
    <source>
        <dbReference type="EMBL" id="KXN69000.1"/>
    </source>
</evidence>
<feature type="compositionally biased region" description="Basic and acidic residues" evidence="1">
    <location>
        <begin position="706"/>
        <end position="744"/>
    </location>
</feature>
<feature type="compositionally biased region" description="Basic and acidic residues" evidence="1">
    <location>
        <begin position="21"/>
        <end position="32"/>
    </location>
</feature>
<feature type="compositionally biased region" description="Low complexity" evidence="1">
    <location>
        <begin position="526"/>
        <end position="541"/>
    </location>
</feature>
<name>A0A137P1R0_CONC2</name>
<evidence type="ECO:0000256" key="1">
    <source>
        <dbReference type="SAM" id="MobiDB-lite"/>
    </source>
</evidence>
<evidence type="ECO:0000313" key="3">
    <source>
        <dbReference type="Proteomes" id="UP000070444"/>
    </source>
</evidence>
<feature type="compositionally biased region" description="Basic and acidic residues" evidence="1">
    <location>
        <begin position="335"/>
        <end position="350"/>
    </location>
</feature>
<feature type="compositionally biased region" description="Low complexity" evidence="1">
    <location>
        <begin position="621"/>
        <end position="630"/>
    </location>
</feature>
<feature type="region of interest" description="Disordered" evidence="1">
    <location>
        <begin position="224"/>
        <end position="322"/>
    </location>
</feature>
<feature type="compositionally biased region" description="Polar residues" evidence="1">
    <location>
        <begin position="832"/>
        <end position="851"/>
    </location>
</feature>
<feature type="compositionally biased region" description="Polar residues" evidence="1">
    <location>
        <begin position="807"/>
        <end position="822"/>
    </location>
</feature>